<accession>A0A816CBD3</accession>
<proteinExistence type="predicted"/>
<dbReference type="SMART" id="SM00020">
    <property type="entry name" value="Tryp_SPc"/>
    <property type="match status" value="1"/>
</dbReference>
<dbReference type="PROSITE" id="PS00134">
    <property type="entry name" value="TRYPSIN_HIS"/>
    <property type="match status" value="1"/>
</dbReference>
<dbReference type="FunFam" id="2.40.10.10:FF:000047">
    <property type="entry name" value="Trypsin eta"/>
    <property type="match status" value="1"/>
</dbReference>
<comment type="caution">
    <text evidence="7">The sequence shown here is derived from an EMBL/GenBank/DDBJ whole genome shotgun (WGS) entry which is preliminary data.</text>
</comment>
<dbReference type="InterPro" id="IPR033116">
    <property type="entry name" value="TRYPSIN_SER"/>
</dbReference>
<feature type="domain" description="Peptidase S1" evidence="6">
    <location>
        <begin position="49"/>
        <end position="284"/>
    </location>
</feature>
<dbReference type="EMBL" id="CAJNOW010013439">
    <property type="protein sequence ID" value="CAF1620951.1"/>
    <property type="molecule type" value="Genomic_DNA"/>
</dbReference>
<name>A0A816CBD3_9BILA</name>
<evidence type="ECO:0000259" key="6">
    <source>
        <dbReference type="PROSITE" id="PS50240"/>
    </source>
</evidence>
<dbReference type="GO" id="GO:0006508">
    <property type="term" value="P:proteolysis"/>
    <property type="evidence" value="ECO:0007669"/>
    <property type="project" value="UniProtKB-KW"/>
</dbReference>
<evidence type="ECO:0000256" key="1">
    <source>
        <dbReference type="ARBA" id="ARBA00004613"/>
    </source>
</evidence>
<feature type="signal peptide" evidence="5">
    <location>
        <begin position="1"/>
        <end position="26"/>
    </location>
</feature>
<comment type="subcellular location">
    <subcellularLocation>
        <location evidence="1">Secreted</location>
    </subcellularLocation>
</comment>
<keyword evidence="4" id="KW-0645">Protease</keyword>
<dbReference type="Proteomes" id="UP000681720">
    <property type="component" value="Unassembled WGS sequence"/>
</dbReference>
<evidence type="ECO:0000256" key="3">
    <source>
        <dbReference type="ARBA" id="ARBA00023157"/>
    </source>
</evidence>
<dbReference type="PROSITE" id="PS00135">
    <property type="entry name" value="TRYPSIN_SER"/>
    <property type="match status" value="1"/>
</dbReference>
<dbReference type="OrthoDB" id="10061449at2759"/>
<dbReference type="InterPro" id="IPR009003">
    <property type="entry name" value="Peptidase_S1_PA"/>
</dbReference>
<keyword evidence="4" id="KW-0720">Serine protease</keyword>
<dbReference type="CDD" id="cd00190">
    <property type="entry name" value="Tryp_SPc"/>
    <property type="match status" value="1"/>
</dbReference>
<sequence>MKFTLNTATIILWALFLLIIIQPSHEYLYTCDPNAACGCSSNSASVSRIVGGETAGTSTWGWAVSISIGGSSLCGGSILSSSWILTAAHCVSGVSASQVTIYAGSNTRFSGQSRVATSITVHPSYVSSTKVNDIALIQLGTPLTMSSSSVSAICIPAVSSTTLTAGEWPSSGLYVVAVGWGTLQEGGSSSATLQQVTVQTVDYQASTCSPLLYNRQLQFCAGVSGGGKDTCQGDSGGPLMMFTTSNQWVLVGLTSYGIGCARAAYPGVYTRVAYYQDWIRTTTSGAYTNATSSVSANIDPYSSNSNSNSTSSNASIKFFRSQPLTHLLFLFLPLLFVKIYLS</sequence>
<evidence type="ECO:0000313" key="9">
    <source>
        <dbReference type="Proteomes" id="UP000663834"/>
    </source>
</evidence>
<protein>
    <recommendedName>
        <fullName evidence="6">Peptidase S1 domain-containing protein</fullName>
    </recommendedName>
</protein>
<evidence type="ECO:0000256" key="4">
    <source>
        <dbReference type="RuleBase" id="RU363034"/>
    </source>
</evidence>
<gene>
    <name evidence="8" type="ORF">GIL414_LOCUS12428</name>
    <name evidence="7" type="ORF">KQP761_LOCUS24663</name>
</gene>
<keyword evidence="4" id="KW-0378">Hydrolase</keyword>
<dbReference type="Gene3D" id="2.40.10.10">
    <property type="entry name" value="Trypsin-like serine proteases"/>
    <property type="match status" value="1"/>
</dbReference>
<dbReference type="PROSITE" id="PS50240">
    <property type="entry name" value="TRYPSIN_DOM"/>
    <property type="match status" value="1"/>
</dbReference>
<dbReference type="InterPro" id="IPR043504">
    <property type="entry name" value="Peptidase_S1_PA_chymotrypsin"/>
</dbReference>
<evidence type="ECO:0000313" key="8">
    <source>
        <dbReference type="EMBL" id="CAF4013134.1"/>
    </source>
</evidence>
<organism evidence="7 9">
    <name type="scientific">Rotaria magnacalcarata</name>
    <dbReference type="NCBI Taxonomy" id="392030"/>
    <lineage>
        <taxon>Eukaryota</taxon>
        <taxon>Metazoa</taxon>
        <taxon>Spiralia</taxon>
        <taxon>Gnathifera</taxon>
        <taxon>Rotifera</taxon>
        <taxon>Eurotatoria</taxon>
        <taxon>Bdelloidea</taxon>
        <taxon>Philodinida</taxon>
        <taxon>Philodinidae</taxon>
        <taxon>Rotaria</taxon>
    </lineage>
</organism>
<feature type="chain" id="PRO_5035609143" description="Peptidase S1 domain-containing protein" evidence="5">
    <location>
        <begin position="27"/>
        <end position="342"/>
    </location>
</feature>
<evidence type="ECO:0000313" key="7">
    <source>
        <dbReference type="EMBL" id="CAF1620951.1"/>
    </source>
</evidence>
<dbReference type="PANTHER" id="PTHR24252">
    <property type="entry name" value="ACROSIN-RELATED"/>
    <property type="match status" value="1"/>
</dbReference>
<dbReference type="GO" id="GO:0004252">
    <property type="term" value="F:serine-type endopeptidase activity"/>
    <property type="evidence" value="ECO:0007669"/>
    <property type="project" value="InterPro"/>
</dbReference>
<dbReference type="InterPro" id="IPR001314">
    <property type="entry name" value="Peptidase_S1A"/>
</dbReference>
<dbReference type="SUPFAM" id="SSF50494">
    <property type="entry name" value="Trypsin-like serine proteases"/>
    <property type="match status" value="1"/>
</dbReference>
<dbReference type="Proteomes" id="UP000663834">
    <property type="component" value="Unassembled WGS sequence"/>
</dbReference>
<evidence type="ECO:0000256" key="2">
    <source>
        <dbReference type="ARBA" id="ARBA00022525"/>
    </source>
</evidence>
<dbReference type="GO" id="GO:0005576">
    <property type="term" value="C:extracellular region"/>
    <property type="evidence" value="ECO:0007669"/>
    <property type="project" value="UniProtKB-SubCell"/>
</dbReference>
<keyword evidence="2" id="KW-0964">Secreted</keyword>
<dbReference type="EMBL" id="CAJOBJ010004848">
    <property type="protein sequence ID" value="CAF4013134.1"/>
    <property type="molecule type" value="Genomic_DNA"/>
</dbReference>
<keyword evidence="3" id="KW-1015">Disulfide bond</keyword>
<dbReference type="Pfam" id="PF00089">
    <property type="entry name" value="Trypsin"/>
    <property type="match status" value="1"/>
</dbReference>
<dbReference type="InterPro" id="IPR001254">
    <property type="entry name" value="Trypsin_dom"/>
</dbReference>
<dbReference type="InterPro" id="IPR018114">
    <property type="entry name" value="TRYPSIN_HIS"/>
</dbReference>
<dbReference type="PRINTS" id="PR00722">
    <property type="entry name" value="CHYMOTRYPSIN"/>
</dbReference>
<keyword evidence="5" id="KW-0732">Signal</keyword>
<evidence type="ECO:0000256" key="5">
    <source>
        <dbReference type="SAM" id="SignalP"/>
    </source>
</evidence>
<dbReference type="AlphaFoldDB" id="A0A816CBD3"/>
<dbReference type="GO" id="GO:0051604">
    <property type="term" value="P:protein maturation"/>
    <property type="evidence" value="ECO:0007669"/>
    <property type="project" value="UniProtKB-ARBA"/>
</dbReference>
<dbReference type="PANTHER" id="PTHR24252:SF7">
    <property type="entry name" value="HYALIN"/>
    <property type="match status" value="1"/>
</dbReference>
<reference evidence="7" key="1">
    <citation type="submission" date="2021-02" db="EMBL/GenBank/DDBJ databases">
        <authorList>
            <person name="Nowell W R."/>
        </authorList>
    </citation>
    <scope>NUCLEOTIDE SEQUENCE</scope>
</reference>